<protein>
    <recommendedName>
        <fullName evidence="6">Probable transcriptional regulatory protein QE375_001156</fullName>
    </recommendedName>
</protein>
<keyword evidence="5 6" id="KW-0804">Transcription</keyword>
<evidence type="ECO:0000313" key="10">
    <source>
        <dbReference type="Proteomes" id="UP001249291"/>
    </source>
</evidence>
<dbReference type="InterPro" id="IPR002876">
    <property type="entry name" value="Transcrip_reg_TACO1-like"/>
</dbReference>
<dbReference type="NCBIfam" id="NF009044">
    <property type="entry name" value="PRK12378.1"/>
    <property type="match status" value="1"/>
</dbReference>
<dbReference type="Pfam" id="PF20772">
    <property type="entry name" value="TACO1_YebC_N"/>
    <property type="match status" value="1"/>
</dbReference>
<dbReference type="PANTHER" id="PTHR12532:SF6">
    <property type="entry name" value="TRANSCRIPTIONAL REGULATORY PROTEIN YEBC-RELATED"/>
    <property type="match status" value="1"/>
</dbReference>
<evidence type="ECO:0000259" key="8">
    <source>
        <dbReference type="Pfam" id="PF20772"/>
    </source>
</evidence>
<evidence type="ECO:0000256" key="6">
    <source>
        <dbReference type="HAMAP-Rule" id="MF_00693"/>
    </source>
</evidence>
<dbReference type="EMBL" id="JAVIZQ010000001">
    <property type="protein sequence ID" value="MDR6141602.1"/>
    <property type="molecule type" value="Genomic_DNA"/>
</dbReference>
<comment type="similarity">
    <text evidence="1 6">Belongs to the TACO1 family.</text>
</comment>
<dbReference type="InterPro" id="IPR026564">
    <property type="entry name" value="Transcrip_reg_TACO1-like_dom3"/>
</dbReference>
<dbReference type="Gene3D" id="1.10.10.200">
    <property type="match status" value="1"/>
</dbReference>
<evidence type="ECO:0000256" key="1">
    <source>
        <dbReference type="ARBA" id="ARBA00008724"/>
    </source>
</evidence>
<keyword evidence="3 6" id="KW-0805">Transcription regulation</keyword>
<dbReference type="Pfam" id="PF01709">
    <property type="entry name" value="Transcrip_reg"/>
    <property type="match status" value="1"/>
</dbReference>
<feature type="domain" description="TACO1/YebC-like second and third" evidence="7">
    <location>
        <begin position="100"/>
        <end position="255"/>
    </location>
</feature>
<dbReference type="InterPro" id="IPR017856">
    <property type="entry name" value="Integrase-like_N"/>
</dbReference>
<dbReference type="Gene3D" id="3.30.70.980">
    <property type="match status" value="2"/>
</dbReference>
<comment type="subcellular location">
    <subcellularLocation>
        <location evidence="6">Cytoplasm</location>
    </subcellularLocation>
</comment>
<evidence type="ECO:0000256" key="3">
    <source>
        <dbReference type="ARBA" id="ARBA00023015"/>
    </source>
</evidence>
<dbReference type="InterPro" id="IPR049083">
    <property type="entry name" value="TACO1_YebC_N"/>
</dbReference>
<dbReference type="NCBIfam" id="TIGR01033">
    <property type="entry name" value="YebC/PmpR family DNA-binding transcriptional regulator"/>
    <property type="match status" value="1"/>
</dbReference>
<dbReference type="InterPro" id="IPR048300">
    <property type="entry name" value="TACO1_YebC-like_2nd/3rd_dom"/>
</dbReference>
<proteinExistence type="inferred from homology"/>
<dbReference type="HAMAP" id="MF_00693">
    <property type="entry name" value="Transcrip_reg_TACO1"/>
    <property type="match status" value="1"/>
</dbReference>
<keyword evidence="2 6" id="KW-0963">Cytoplasm</keyword>
<feature type="domain" description="TACO1/YebC-like N-terminal" evidence="8">
    <location>
        <begin position="22"/>
        <end position="92"/>
    </location>
</feature>
<evidence type="ECO:0000256" key="4">
    <source>
        <dbReference type="ARBA" id="ARBA00023125"/>
    </source>
</evidence>
<comment type="caution">
    <text evidence="9">The sequence shown here is derived from an EMBL/GenBank/DDBJ whole genome shotgun (WGS) entry which is preliminary data.</text>
</comment>
<organism evidence="9 10">
    <name type="scientific">Microbacterium foliorum</name>
    <dbReference type="NCBI Taxonomy" id="104336"/>
    <lineage>
        <taxon>Bacteria</taxon>
        <taxon>Bacillati</taxon>
        <taxon>Actinomycetota</taxon>
        <taxon>Actinomycetes</taxon>
        <taxon>Micrococcales</taxon>
        <taxon>Microbacteriaceae</taxon>
        <taxon>Microbacterium</taxon>
    </lineage>
</organism>
<evidence type="ECO:0000256" key="2">
    <source>
        <dbReference type="ARBA" id="ARBA00022490"/>
    </source>
</evidence>
<gene>
    <name evidence="9" type="ORF">QE375_001156</name>
</gene>
<name>A0ABU1HNI5_9MICO</name>
<evidence type="ECO:0000259" key="7">
    <source>
        <dbReference type="Pfam" id="PF01709"/>
    </source>
</evidence>
<evidence type="ECO:0000256" key="5">
    <source>
        <dbReference type="ARBA" id="ARBA00023163"/>
    </source>
</evidence>
<reference evidence="9 10" key="1">
    <citation type="submission" date="2023-08" db="EMBL/GenBank/DDBJ databases">
        <title>Functional and genomic diversity of the sorghum phyllosphere microbiome.</title>
        <authorList>
            <person name="Shade A."/>
        </authorList>
    </citation>
    <scope>NUCLEOTIDE SEQUENCE [LARGE SCALE GENOMIC DNA]</scope>
    <source>
        <strain evidence="9 10">SORGH_AS_0445</strain>
    </source>
</reference>
<accession>A0ABU1HNI5</accession>
<dbReference type="GO" id="GO:0003677">
    <property type="term" value="F:DNA binding"/>
    <property type="evidence" value="ECO:0007669"/>
    <property type="project" value="UniProtKB-KW"/>
</dbReference>
<dbReference type="PANTHER" id="PTHR12532">
    <property type="entry name" value="TRANSLATIONAL ACTIVATOR OF CYTOCHROME C OXIDASE 1"/>
    <property type="match status" value="1"/>
</dbReference>
<dbReference type="InterPro" id="IPR029072">
    <property type="entry name" value="YebC-like"/>
</dbReference>
<evidence type="ECO:0000313" key="9">
    <source>
        <dbReference type="EMBL" id="MDR6141602.1"/>
    </source>
</evidence>
<dbReference type="NCBIfam" id="NF001030">
    <property type="entry name" value="PRK00110.1"/>
    <property type="match status" value="1"/>
</dbReference>
<keyword evidence="4 6" id="KW-0238">DNA-binding</keyword>
<dbReference type="SUPFAM" id="SSF75625">
    <property type="entry name" value="YebC-like"/>
    <property type="match status" value="1"/>
</dbReference>
<keyword evidence="10" id="KW-1185">Reference proteome</keyword>
<dbReference type="Proteomes" id="UP001249291">
    <property type="component" value="Unassembled WGS sequence"/>
</dbReference>
<sequence length="270" mass="29113">MDDALGSAHGGYDERRIMSGHSKWATTKHKKAIIDSRRAKSWAKLIKNIEVAAKLGGADLQGNPTLFDAVQKAKKTSVPKDNIDRAVKRGAGIGGEAVEYTSIMYEGYGPNGVAMMIECLTDNKNRAAAEVRTALSRNGGTLADPGSVAYNFSRKGVIVVGSEGTTEDDVMMAALEAGAEEIEPHAEGFEIITEATDLVTVRSALQESGIDYESADVEFVPNLKVEIDADTARKIFRLIDALEDSEDVQNVFTNFDLTPEVQAELENDDA</sequence>